<dbReference type="AlphaFoldDB" id="A0A0L7QQI9"/>
<dbReference type="OrthoDB" id="2095648at2759"/>
<organism evidence="2 3">
    <name type="scientific">Habropoda laboriosa</name>
    <dbReference type="NCBI Taxonomy" id="597456"/>
    <lineage>
        <taxon>Eukaryota</taxon>
        <taxon>Metazoa</taxon>
        <taxon>Ecdysozoa</taxon>
        <taxon>Arthropoda</taxon>
        <taxon>Hexapoda</taxon>
        <taxon>Insecta</taxon>
        <taxon>Pterygota</taxon>
        <taxon>Neoptera</taxon>
        <taxon>Endopterygota</taxon>
        <taxon>Hymenoptera</taxon>
        <taxon>Apocrita</taxon>
        <taxon>Aculeata</taxon>
        <taxon>Apoidea</taxon>
        <taxon>Anthophila</taxon>
        <taxon>Apidae</taxon>
        <taxon>Habropoda</taxon>
    </lineage>
</organism>
<evidence type="ECO:0000313" key="2">
    <source>
        <dbReference type="EMBL" id="KOC60887.1"/>
    </source>
</evidence>
<keyword evidence="3" id="KW-1185">Reference proteome</keyword>
<proteinExistence type="predicted"/>
<dbReference type="Proteomes" id="UP000053825">
    <property type="component" value="Unassembled WGS sequence"/>
</dbReference>
<dbReference type="Gene3D" id="1.20.1280.50">
    <property type="match status" value="1"/>
</dbReference>
<dbReference type="InterPro" id="IPR015943">
    <property type="entry name" value="WD40/YVTN_repeat-like_dom_sf"/>
</dbReference>
<feature type="domain" description="F-box" evidence="1">
    <location>
        <begin position="1"/>
        <end position="47"/>
    </location>
</feature>
<dbReference type="SUPFAM" id="SSF50978">
    <property type="entry name" value="WD40 repeat-like"/>
    <property type="match status" value="1"/>
</dbReference>
<gene>
    <name evidence="2" type="ORF">WH47_05665</name>
</gene>
<evidence type="ECO:0000259" key="1">
    <source>
        <dbReference type="PROSITE" id="PS50181"/>
    </source>
</evidence>
<accession>A0A0L7QQI9</accession>
<dbReference type="SMART" id="SM00256">
    <property type="entry name" value="FBOX"/>
    <property type="match status" value="1"/>
</dbReference>
<dbReference type="InterPro" id="IPR036322">
    <property type="entry name" value="WD40_repeat_dom_sf"/>
</dbReference>
<sequence length="394" mass="45688">MMFPPEIWEQILIYVDSVVLINLKIVCKCWNEIINKILKQSDVWYKLCQNQIPEHFWTTLCETLCPNQFYVNFHEKNDAKFWMAVYKLWIKCKNLIKCDTQITCIEPLLKNPSSEYITCIDTCGSIIAMGTSEGFVYFYDISNLSRSTKCVVDHMEYIRKVQLLRDGTDIVCISCSINDHITFWHVNSLNLIDRTHGKIICTSYSFCYIATNNMIRIEGSIARTMYDFGRNTILAVGASNNKVLIYMEGGYYVHITLDEDKRNYTCTCAQPLNMRIRSYYIFKSDIVVCITEYGYLGFLESGKEWKVHNVFPILHGTPTAVLVYAHVLIVGLDSGNVHIYYINDFGKINFNITNSKKLTLDTTAVISLNIMVHVEEFLYLIVAYSKKFYIVKFI</sequence>
<dbReference type="Pfam" id="PF00646">
    <property type="entry name" value="F-box"/>
    <property type="match status" value="1"/>
</dbReference>
<dbReference type="EMBL" id="KQ414786">
    <property type="protein sequence ID" value="KOC60887.1"/>
    <property type="molecule type" value="Genomic_DNA"/>
</dbReference>
<dbReference type="InterPro" id="IPR001810">
    <property type="entry name" value="F-box_dom"/>
</dbReference>
<dbReference type="InterPro" id="IPR036047">
    <property type="entry name" value="F-box-like_dom_sf"/>
</dbReference>
<protein>
    <recommendedName>
        <fullName evidence="1">F-box domain-containing protein</fullName>
    </recommendedName>
</protein>
<dbReference type="Gene3D" id="2.130.10.10">
    <property type="entry name" value="YVTN repeat-like/Quinoprotein amine dehydrogenase"/>
    <property type="match status" value="1"/>
</dbReference>
<dbReference type="STRING" id="597456.A0A0L7QQI9"/>
<dbReference type="SUPFAM" id="SSF81383">
    <property type="entry name" value="F-box domain"/>
    <property type="match status" value="1"/>
</dbReference>
<name>A0A0L7QQI9_9HYME</name>
<evidence type="ECO:0000313" key="3">
    <source>
        <dbReference type="Proteomes" id="UP000053825"/>
    </source>
</evidence>
<dbReference type="PROSITE" id="PS50181">
    <property type="entry name" value="FBOX"/>
    <property type="match status" value="1"/>
</dbReference>
<reference evidence="2 3" key="1">
    <citation type="submission" date="2015-07" db="EMBL/GenBank/DDBJ databases">
        <title>The genome of Habropoda laboriosa.</title>
        <authorList>
            <person name="Pan H."/>
            <person name="Kapheim K."/>
        </authorList>
    </citation>
    <scope>NUCLEOTIDE SEQUENCE [LARGE SCALE GENOMIC DNA]</scope>
    <source>
        <strain evidence="2">0110345459</strain>
    </source>
</reference>